<comment type="caution">
    <text evidence="2">The sequence shown here is derived from an EMBL/GenBank/DDBJ whole genome shotgun (WGS) entry which is preliminary data.</text>
</comment>
<proteinExistence type="predicted"/>
<dbReference type="OrthoDB" id="5904665at2759"/>
<feature type="compositionally biased region" description="Basic residues" evidence="1">
    <location>
        <begin position="9"/>
        <end position="22"/>
    </location>
</feature>
<protein>
    <submittedName>
        <fullName evidence="2">Effector protein GPP</fullName>
    </submittedName>
</protein>
<organism evidence="2 3">
    <name type="scientific">Meloidogyne graminicola</name>
    <dbReference type="NCBI Taxonomy" id="189291"/>
    <lineage>
        <taxon>Eukaryota</taxon>
        <taxon>Metazoa</taxon>
        <taxon>Ecdysozoa</taxon>
        <taxon>Nematoda</taxon>
        <taxon>Chromadorea</taxon>
        <taxon>Rhabditida</taxon>
        <taxon>Tylenchina</taxon>
        <taxon>Tylenchomorpha</taxon>
        <taxon>Tylenchoidea</taxon>
        <taxon>Meloidogynidae</taxon>
        <taxon>Meloidogyninae</taxon>
        <taxon>Meloidogyne</taxon>
    </lineage>
</organism>
<dbReference type="EMBL" id="JABEBT010000134">
    <property type="protein sequence ID" value="KAF7629958.1"/>
    <property type="molecule type" value="Genomic_DNA"/>
</dbReference>
<sequence length="289" mass="32233">ILVNSFTLARKHKPKKHDKCHKQPIPTTTQTTTENNNIETTTLNNNNDYSSVNPSTNNNNNGPSTTTTLENKHNPTTTTTTPKNKVNPTTTISPKNNGTKVPLSVKQTKNYQDNVRCPENTNNCYIPPLYTPQETGLINATYGVIDKYLNKPFTGGKIVFHPRTGGTTSGGECGLGISYRMHAGVGAILWAQLEGFGKWTRSKLTDLSVDHYIRDDQLCVNRCVKIEHQDKTLIVPIMDETKEMNINELDVTMETFEWLKPFPPGMSESDKEHAGGEIHDVTITYIKCP</sequence>
<evidence type="ECO:0000313" key="3">
    <source>
        <dbReference type="Proteomes" id="UP000605970"/>
    </source>
</evidence>
<feature type="region of interest" description="Disordered" evidence="1">
    <location>
        <begin position="9"/>
        <end position="102"/>
    </location>
</feature>
<gene>
    <name evidence="2" type="ORF">Mgra_00009031</name>
</gene>
<evidence type="ECO:0000256" key="1">
    <source>
        <dbReference type="SAM" id="MobiDB-lite"/>
    </source>
</evidence>
<reference evidence="2" key="1">
    <citation type="journal article" date="2020" name="Ecol. Evol.">
        <title>Genome structure and content of the rice root-knot nematode (Meloidogyne graminicola).</title>
        <authorList>
            <person name="Phan N.T."/>
            <person name="Danchin E.G.J."/>
            <person name="Klopp C."/>
            <person name="Perfus-Barbeoch L."/>
            <person name="Kozlowski D.K."/>
            <person name="Koutsovoulos G.D."/>
            <person name="Lopez-Roques C."/>
            <person name="Bouchez O."/>
            <person name="Zahm M."/>
            <person name="Besnard G."/>
            <person name="Bellafiore S."/>
        </authorList>
    </citation>
    <scope>NUCLEOTIDE SEQUENCE</scope>
    <source>
        <strain evidence="2">VN-18</strain>
    </source>
</reference>
<name>A0A8S9ZE07_9BILA</name>
<feature type="compositionally biased region" description="Low complexity" evidence="1">
    <location>
        <begin position="23"/>
        <end position="91"/>
    </location>
</feature>
<feature type="compositionally biased region" description="Polar residues" evidence="1">
    <location>
        <begin position="92"/>
        <end position="102"/>
    </location>
</feature>
<dbReference type="Proteomes" id="UP000605970">
    <property type="component" value="Unassembled WGS sequence"/>
</dbReference>
<feature type="non-terminal residue" evidence="2">
    <location>
        <position position="1"/>
    </location>
</feature>
<evidence type="ECO:0000313" key="2">
    <source>
        <dbReference type="EMBL" id="KAF7629958.1"/>
    </source>
</evidence>
<dbReference type="AlphaFoldDB" id="A0A8S9ZE07"/>
<keyword evidence="3" id="KW-1185">Reference proteome</keyword>
<accession>A0A8S9ZE07</accession>